<name>A0AAW2X8S1_9LAMI</name>
<feature type="region of interest" description="Disordered" evidence="1">
    <location>
        <begin position="37"/>
        <end position="58"/>
    </location>
</feature>
<gene>
    <name evidence="2" type="ORF">Slati_1611600</name>
</gene>
<comment type="caution">
    <text evidence="2">The sequence shown here is derived from an EMBL/GenBank/DDBJ whole genome shotgun (WGS) entry which is preliminary data.</text>
</comment>
<proteinExistence type="predicted"/>
<feature type="region of interest" description="Disordered" evidence="1">
    <location>
        <begin position="1"/>
        <end position="20"/>
    </location>
</feature>
<feature type="compositionally biased region" description="Polar residues" evidence="1">
    <location>
        <begin position="37"/>
        <end position="51"/>
    </location>
</feature>
<sequence length="94" mass="10491">MDSTCSEETRAPSTESKSGIDLSEAFDSLFGFGHFESSSPDKFSRSTSPSLVQEDIKPDPDTLVPLSMLENWLLDDQGKDYLTNFSFDENPDLF</sequence>
<dbReference type="EMBL" id="JACGWN010000005">
    <property type="protein sequence ID" value="KAL0450552.1"/>
    <property type="molecule type" value="Genomic_DNA"/>
</dbReference>
<evidence type="ECO:0000313" key="2">
    <source>
        <dbReference type="EMBL" id="KAL0450552.1"/>
    </source>
</evidence>
<reference evidence="2" key="1">
    <citation type="submission" date="2020-06" db="EMBL/GenBank/DDBJ databases">
        <authorList>
            <person name="Li T."/>
            <person name="Hu X."/>
            <person name="Zhang T."/>
            <person name="Song X."/>
            <person name="Zhang H."/>
            <person name="Dai N."/>
            <person name="Sheng W."/>
            <person name="Hou X."/>
            <person name="Wei L."/>
        </authorList>
    </citation>
    <scope>NUCLEOTIDE SEQUENCE</scope>
    <source>
        <strain evidence="2">KEN1</strain>
        <tissue evidence="2">Leaf</tissue>
    </source>
</reference>
<feature type="compositionally biased region" description="Polar residues" evidence="1">
    <location>
        <begin position="1"/>
        <end position="17"/>
    </location>
</feature>
<evidence type="ECO:0000256" key="1">
    <source>
        <dbReference type="SAM" id="MobiDB-lite"/>
    </source>
</evidence>
<dbReference type="AlphaFoldDB" id="A0AAW2X8S1"/>
<accession>A0AAW2X8S1</accession>
<reference evidence="2" key="2">
    <citation type="journal article" date="2024" name="Plant">
        <title>Genomic evolution and insights into agronomic trait innovations of Sesamum species.</title>
        <authorList>
            <person name="Miao H."/>
            <person name="Wang L."/>
            <person name="Qu L."/>
            <person name="Liu H."/>
            <person name="Sun Y."/>
            <person name="Le M."/>
            <person name="Wang Q."/>
            <person name="Wei S."/>
            <person name="Zheng Y."/>
            <person name="Lin W."/>
            <person name="Duan Y."/>
            <person name="Cao H."/>
            <person name="Xiong S."/>
            <person name="Wang X."/>
            <person name="Wei L."/>
            <person name="Li C."/>
            <person name="Ma Q."/>
            <person name="Ju M."/>
            <person name="Zhao R."/>
            <person name="Li G."/>
            <person name="Mu C."/>
            <person name="Tian Q."/>
            <person name="Mei H."/>
            <person name="Zhang T."/>
            <person name="Gao T."/>
            <person name="Zhang H."/>
        </authorList>
    </citation>
    <scope>NUCLEOTIDE SEQUENCE</scope>
    <source>
        <strain evidence="2">KEN1</strain>
    </source>
</reference>
<protein>
    <submittedName>
        <fullName evidence="2">Uncharacterized protein</fullName>
    </submittedName>
</protein>
<organism evidence="2">
    <name type="scientific">Sesamum latifolium</name>
    <dbReference type="NCBI Taxonomy" id="2727402"/>
    <lineage>
        <taxon>Eukaryota</taxon>
        <taxon>Viridiplantae</taxon>
        <taxon>Streptophyta</taxon>
        <taxon>Embryophyta</taxon>
        <taxon>Tracheophyta</taxon>
        <taxon>Spermatophyta</taxon>
        <taxon>Magnoliopsida</taxon>
        <taxon>eudicotyledons</taxon>
        <taxon>Gunneridae</taxon>
        <taxon>Pentapetalae</taxon>
        <taxon>asterids</taxon>
        <taxon>lamiids</taxon>
        <taxon>Lamiales</taxon>
        <taxon>Pedaliaceae</taxon>
        <taxon>Sesamum</taxon>
    </lineage>
</organism>